<protein>
    <submittedName>
        <fullName evidence="1">Uncharacterized protein</fullName>
    </submittedName>
</protein>
<dbReference type="AlphaFoldDB" id="A0A2S5Z747"/>
<organism evidence="1 2">
    <name type="scientific">Marinobacter maroccanus</name>
    <dbReference type="NCBI Taxonomy" id="2055143"/>
    <lineage>
        <taxon>Bacteria</taxon>
        <taxon>Pseudomonadati</taxon>
        <taxon>Pseudomonadota</taxon>
        <taxon>Gammaproteobacteria</taxon>
        <taxon>Pseudomonadales</taxon>
        <taxon>Marinobacteraceae</taxon>
        <taxon>Marinobacter</taxon>
    </lineage>
</organism>
<gene>
    <name evidence="1" type="ORF">KEHDKFFH_15505</name>
</gene>
<evidence type="ECO:0000313" key="2">
    <source>
        <dbReference type="Proteomes" id="UP000239917"/>
    </source>
</evidence>
<proteinExistence type="predicted"/>
<evidence type="ECO:0000313" key="1">
    <source>
        <dbReference type="EMBL" id="PPI83180.1"/>
    </source>
</evidence>
<sequence length="290" mass="33469">MAGTGRWYRIRTLARFRLSVLAPFLFASLALPCAVQASNSFYLLYRQWQPYDWPENLPSTNEVTRSQRGLGWQNQGSVSTFGIDYDYQPLRIRTGDPAHNGHLHRLTFGGEWQHRLYRLEARAGIAGTSNMFKYQDFHSDMVNGRIALFRALDETSDLSLGIGGDHRFGSFRWLPRVRWQQSNERGHWLFDLPVLIQWQSTGQLWEFRVERNGDRWATLDKAREIQSALYLEEWRTELTYRLHDGGGAWPTVVVGVGASVDTRVRYEDLNTGTVDLSLGEALLASLRLDW</sequence>
<comment type="caution">
    <text evidence="1">The sequence shown here is derived from an EMBL/GenBank/DDBJ whole genome shotgun (WGS) entry which is preliminary data.</text>
</comment>
<keyword evidence="2" id="KW-1185">Reference proteome</keyword>
<dbReference type="EMBL" id="PSSX01000016">
    <property type="protein sequence ID" value="PPI83180.1"/>
    <property type="molecule type" value="Genomic_DNA"/>
</dbReference>
<dbReference type="RefSeq" id="WP_104322749.1">
    <property type="nucleotide sequence ID" value="NZ_PSSX01000016.1"/>
</dbReference>
<dbReference type="OrthoDB" id="6356708at2"/>
<dbReference type="Proteomes" id="UP000239917">
    <property type="component" value="Unassembled WGS sequence"/>
</dbReference>
<name>A0A2S5Z747_9GAMM</name>
<accession>A0A2S5Z747</accession>
<reference evidence="1 2" key="1">
    <citation type="submission" date="2018-01" db="EMBL/GenBank/DDBJ databases">
        <title>Complete genome sequences of the type strains of Marinobacter flavimaris and Marinobacter maroccanus.</title>
        <authorList>
            <person name="Palau M."/>
            <person name="Boujida N."/>
            <person name="Manresa A."/>
            <person name="Minana-Galbis D."/>
        </authorList>
    </citation>
    <scope>NUCLEOTIDE SEQUENCE [LARGE SCALE GENOMIC DNA]</scope>
    <source>
        <strain evidence="1 2">N4</strain>
    </source>
</reference>